<organism evidence="4 5">
    <name type="scientific">Bibersteinia trehalosi USDA-ARS-USMARC-189</name>
    <dbReference type="NCBI Taxonomy" id="1263831"/>
    <lineage>
        <taxon>Bacteria</taxon>
        <taxon>Pseudomonadati</taxon>
        <taxon>Pseudomonadota</taxon>
        <taxon>Gammaproteobacteria</taxon>
        <taxon>Pasteurellales</taxon>
        <taxon>Pasteurellaceae</taxon>
        <taxon>Bibersteinia</taxon>
    </lineage>
</organism>
<keyword evidence="1" id="KW-0540">Nuclease</keyword>
<keyword evidence="2 4" id="KW-0378">Hydrolase</keyword>
<sequence>MKRKNESGESIAKITIFSNFAKNPANSTACVRILAIFFGINSMSQATFFIYDFESFGVNPASDRPAQFAGIRTDMDFNIIGEPMMIYCKQTADYLPSPEAMMVTGITPKYAMKKGSLSQNLLRKFTLNLVSQILV</sequence>
<dbReference type="SUPFAM" id="SSF53098">
    <property type="entry name" value="Ribonuclease H-like"/>
    <property type="match status" value="1"/>
</dbReference>
<dbReference type="Gene3D" id="3.30.420.10">
    <property type="entry name" value="Ribonuclease H-like superfamily/Ribonuclease H"/>
    <property type="match status" value="1"/>
</dbReference>
<evidence type="ECO:0000259" key="3">
    <source>
        <dbReference type="Pfam" id="PF00929"/>
    </source>
</evidence>
<dbReference type="InterPro" id="IPR012337">
    <property type="entry name" value="RNaseH-like_sf"/>
</dbReference>
<reference evidence="4 5" key="1">
    <citation type="submission" date="2013-12" db="EMBL/GenBank/DDBJ databases">
        <title>Annotation of the Bibersteinia trehalosi USDA-ARS-USMARC-189 complete genome.</title>
        <authorList>
            <person name="Harhay G.P."/>
            <person name="McVey S."/>
            <person name="Clawson M.L."/>
            <person name="Bono J."/>
            <person name="Heaton M.P."/>
            <person name="Chitko-Mckown C.G."/>
            <person name="Harhay D.M."/>
            <person name="Smith T.P.L."/>
        </authorList>
    </citation>
    <scope>NUCLEOTIDE SEQUENCE [LARGE SCALE GENOMIC DNA]</scope>
    <source>
        <strain evidence="4 5">USDA-ARS-USMARC-189</strain>
    </source>
</reference>
<evidence type="ECO:0000256" key="2">
    <source>
        <dbReference type="ARBA" id="ARBA00022839"/>
    </source>
</evidence>
<proteinExistence type="predicted"/>
<dbReference type="Pfam" id="PF00929">
    <property type="entry name" value="RNase_T"/>
    <property type="match status" value="1"/>
</dbReference>
<evidence type="ECO:0000313" key="5">
    <source>
        <dbReference type="Proteomes" id="UP000019092"/>
    </source>
</evidence>
<keyword evidence="2 4" id="KW-0269">Exonuclease</keyword>
<protein>
    <submittedName>
        <fullName evidence="4">Exonuclease I</fullName>
    </submittedName>
</protein>
<dbReference type="InterPro" id="IPR013520">
    <property type="entry name" value="Ribonucl_H"/>
</dbReference>
<feature type="domain" description="Exonuclease" evidence="3">
    <location>
        <begin position="50"/>
        <end position="125"/>
    </location>
</feature>
<dbReference type="EMBL" id="CP006955">
    <property type="protein sequence ID" value="AHG84226.1"/>
    <property type="molecule type" value="Genomic_DNA"/>
</dbReference>
<name>A0ABM5PCX1_BIBTR</name>
<dbReference type="InterPro" id="IPR036397">
    <property type="entry name" value="RNaseH_sf"/>
</dbReference>
<evidence type="ECO:0000313" key="4">
    <source>
        <dbReference type="EMBL" id="AHG84226.1"/>
    </source>
</evidence>
<dbReference type="Proteomes" id="UP000019092">
    <property type="component" value="Chromosome"/>
</dbReference>
<keyword evidence="5" id="KW-1185">Reference proteome</keyword>
<evidence type="ECO:0000256" key="1">
    <source>
        <dbReference type="ARBA" id="ARBA00022722"/>
    </source>
</evidence>
<accession>A0ABM5PCX1</accession>
<dbReference type="GO" id="GO:0004527">
    <property type="term" value="F:exonuclease activity"/>
    <property type="evidence" value="ECO:0007669"/>
    <property type="project" value="UniProtKB-KW"/>
</dbReference>
<gene>
    <name evidence="4" type="ORF">F543_13620</name>
</gene>